<keyword evidence="2" id="KW-1185">Reference proteome</keyword>
<dbReference type="AlphaFoldDB" id="A0AAD7DMX2"/>
<accession>A0AAD7DMX2</accession>
<reference evidence="1" key="1">
    <citation type="submission" date="2023-03" db="EMBL/GenBank/DDBJ databases">
        <title>Massive genome expansion in bonnet fungi (Mycena s.s.) driven by repeated elements and novel gene families across ecological guilds.</title>
        <authorList>
            <consortium name="Lawrence Berkeley National Laboratory"/>
            <person name="Harder C.B."/>
            <person name="Miyauchi S."/>
            <person name="Viragh M."/>
            <person name="Kuo A."/>
            <person name="Thoen E."/>
            <person name="Andreopoulos B."/>
            <person name="Lu D."/>
            <person name="Skrede I."/>
            <person name="Drula E."/>
            <person name="Henrissat B."/>
            <person name="Morin E."/>
            <person name="Kohler A."/>
            <person name="Barry K."/>
            <person name="LaButti K."/>
            <person name="Morin E."/>
            <person name="Salamov A."/>
            <person name="Lipzen A."/>
            <person name="Mereny Z."/>
            <person name="Hegedus B."/>
            <person name="Baldrian P."/>
            <person name="Stursova M."/>
            <person name="Weitz H."/>
            <person name="Taylor A."/>
            <person name="Grigoriev I.V."/>
            <person name="Nagy L.G."/>
            <person name="Martin F."/>
            <person name="Kauserud H."/>
        </authorList>
    </citation>
    <scope>NUCLEOTIDE SEQUENCE</scope>
    <source>
        <strain evidence="1">CBHHK067</strain>
    </source>
</reference>
<comment type="caution">
    <text evidence="1">The sequence shown here is derived from an EMBL/GenBank/DDBJ whole genome shotgun (WGS) entry which is preliminary data.</text>
</comment>
<evidence type="ECO:0000313" key="1">
    <source>
        <dbReference type="EMBL" id="KAJ7694375.1"/>
    </source>
</evidence>
<name>A0AAD7DMX2_MYCRO</name>
<dbReference type="EMBL" id="JARKIE010000042">
    <property type="protein sequence ID" value="KAJ7694375.1"/>
    <property type="molecule type" value="Genomic_DNA"/>
</dbReference>
<gene>
    <name evidence="1" type="ORF">B0H17DRAFT_1132014</name>
</gene>
<evidence type="ECO:0000313" key="2">
    <source>
        <dbReference type="Proteomes" id="UP001221757"/>
    </source>
</evidence>
<dbReference type="Proteomes" id="UP001221757">
    <property type="component" value="Unassembled WGS sequence"/>
</dbReference>
<protein>
    <submittedName>
        <fullName evidence="1">Uncharacterized protein</fullName>
    </submittedName>
</protein>
<sequence length="164" mass="17871">MTCICNFLIESDPSANLDGGGCESSARNAVDGASVLILEDIGATGGRIDSIESVDLAPAVENTPNYIGRRRTGTDWWVLDAIISRSIYGILEKSSALGQYFWKKIQESGTHRIWILVSVWTAARRVASRVEVKKGDLNGVLSDHGPVEKSLGQSFTRTFQLLTK</sequence>
<organism evidence="1 2">
    <name type="scientific">Mycena rosella</name>
    <name type="common">Pink bonnet</name>
    <name type="synonym">Agaricus rosellus</name>
    <dbReference type="NCBI Taxonomy" id="1033263"/>
    <lineage>
        <taxon>Eukaryota</taxon>
        <taxon>Fungi</taxon>
        <taxon>Dikarya</taxon>
        <taxon>Basidiomycota</taxon>
        <taxon>Agaricomycotina</taxon>
        <taxon>Agaricomycetes</taxon>
        <taxon>Agaricomycetidae</taxon>
        <taxon>Agaricales</taxon>
        <taxon>Marasmiineae</taxon>
        <taxon>Mycenaceae</taxon>
        <taxon>Mycena</taxon>
    </lineage>
</organism>
<proteinExistence type="predicted"/>